<gene>
    <name evidence="1" type="ORF">NE619_09960</name>
</gene>
<keyword evidence="2" id="KW-1185">Reference proteome</keyword>
<name>A0ABT1RPF5_9FIRM</name>
<dbReference type="Proteomes" id="UP001524502">
    <property type="component" value="Unassembled WGS sequence"/>
</dbReference>
<sequence>MGKYSTIEEQKKVCLPLIEEERKAYIKAEHGRLQGVMNTAYWDSEAGEYVIFHSLPDLNPALDEVGDPYDLTMEEIALLPSLKKRIERVQTYSYLKLYPVFPEERERLTLLGQMKTKLDLGKLCTDEEVEALISGHQRFIHYKLDDAVEVIM</sequence>
<accession>A0ABT1RPF5</accession>
<comment type="caution">
    <text evidence="1">The sequence shown here is derived from an EMBL/GenBank/DDBJ whole genome shotgun (WGS) entry which is preliminary data.</text>
</comment>
<evidence type="ECO:0000313" key="1">
    <source>
        <dbReference type="EMBL" id="MCQ4637050.1"/>
    </source>
</evidence>
<reference evidence="1 2" key="1">
    <citation type="submission" date="2022-06" db="EMBL/GenBank/DDBJ databases">
        <title>Isolation of gut microbiota from human fecal samples.</title>
        <authorList>
            <person name="Pamer E.G."/>
            <person name="Barat B."/>
            <person name="Waligurski E."/>
            <person name="Medina S."/>
            <person name="Paddock L."/>
            <person name="Mostad J."/>
        </authorList>
    </citation>
    <scope>NUCLEOTIDE SEQUENCE [LARGE SCALE GENOMIC DNA]</scope>
    <source>
        <strain evidence="1 2">SL.3.17</strain>
    </source>
</reference>
<dbReference type="RefSeq" id="WP_256132244.1">
    <property type="nucleotide sequence ID" value="NZ_JANFXK010000010.1"/>
</dbReference>
<protein>
    <submittedName>
        <fullName evidence="1">Uncharacterized protein</fullName>
    </submittedName>
</protein>
<proteinExistence type="predicted"/>
<dbReference type="EMBL" id="JANFXK010000010">
    <property type="protein sequence ID" value="MCQ4637050.1"/>
    <property type="molecule type" value="Genomic_DNA"/>
</dbReference>
<organism evidence="1 2">
    <name type="scientific">Anaerovorax odorimutans</name>
    <dbReference type="NCBI Taxonomy" id="109327"/>
    <lineage>
        <taxon>Bacteria</taxon>
        <taxon>Bacillati</taxon>
        <taxon>Bacillota</taxon>
        <taxon>Clostridia</taxon>
        <taxon>Peptostreptococcales</taxon>
        <taxon>Anaerovoracaceae</taxon>
        <taxon>Anaerovorax</taxon>
    </lineage>
</organism>
<evidence type="ECO:0000313" key="2">
    <source>
        <dbReference type="Proteomes" id="UP001524502"/>
    </source>
</evidence>